<sequence length="75" mass="8925">MHRQFCQSGTWSRRLYVFSHHFSFQGICKRSSLRAQNGKPAKQRHSRMLGKPQEIFLSSYMRQIWSLCLLTCHPI</sequence>
<protein>
    <submittedName>
        <fullName evidence="1">Uncharacterized protein MANES_02G211700</fullName>
    </submittedName>
</protein>
<organism evidence="1">
    <name type="scientific">Rhizophora mucronata</name>
    <name type="common">Asiatic mangrove</name>
    <dbReference type="NCBI Taxonomy" id="61149"/>
    <lineage>
        <taxon>Eukaryota</taxon>
        <taxon>Viridiplantae</taxon>
        <taxon>Streptophyta</taxon>
        <taxon>Embryophyta</taxon>
        <taxon>Tracheophyta</taxon>
        <taxon>Spermatophyta</taxon>
        <taxon>Magnoliopsida</taxon>
        <taxon>eudicotyledons</taxon>
        <taxon>Gunneridae</taxon>
        <taxon>Pentapetalae</taxon>
        <taxon>rosids</taxon>
        <taxon>fabids</taxon>
        <taxon>Malpighiales</taxon>
        <taxon>Rhizophoraceae</taxon>
        <taxon>Rhizophora</taxon>
    </lineage>
</organism>
<proteinExistence type="predicted"/>
<dbReference type="EMBL" id="GGEC01020555">
    <property type="protein sequence ID" value="MBX01039.1"/>
    <property type="molecule type" value="Transcribed_RNA"/>
</dbReference>
<name>A0A2P2K5S7_RHIMU</name>
<dbReference type="AlphaFoldDB" id="A0A2P2K5S7"/>
<accession>A0A2P2K5S7</accession>
<evidence type="ECO:0000313" key="1">
    <source>
        <dbReference type="EMBL" id="MBX01039.1"/>
    </source>
</evidence>
<reference evidence="1" key="1">
    <citation type="submission" date="2018-02" db="EMBL/GenBank/DDBJ databases">
        <title>Rhizophora mucronata_Transcriptome.</title>
        <authorList>
            <person name="Meera S.P."/>
            <person name="Sreeshan A."/>
            <person name="Augustine A."/>
        </authorList>
    </citation>
    <scope>NUCLEOTIDE SEQUENCE</scope>
    <source>
        <tissue evidence="1">Leaf</tissue>
    </source>
</reference>